<keyword evidence="1" id="KW-0812">Transmembrane</keyword>
<keyword evidence="1" id="KW-0472">Membrane</keyword>
<proteinExistence type="predicted"/>
<dbReference type="RefSeq" id="WP_114033180.1">
    <property type="nucleotide sequence ID" value="NZ_QOIL01000027.1"/>
</dbReference>
<evidence type="ECO:0008006" key="4">
    <source>
        <dbReference type="Google" id="ProtNLM"/>
    </source>
</evidence>
<protein>
    <recommendedName>
        <fullName evidence="4">DUF2304 family protein</fullName>
    </recommendedName>
</protein>
<evidence type="ECO:0000313" key="2">
    <source>
        <dbReference type="EMBL" id="RCG22821.1"/>
    </source>
</evidence>
<sequence length="63" mass="6925">MTVSIPLVVLLGVVVVLAVRYLKLRLWMALICAVFGYLTAATTLAPEIDRALRAFLHWITPGS</sequence>
<evidence type="ECO:0000313" key="3">
    <source>
        <dbReference type="Proteomes" id="UP000253094"/>
    </source>
</evidence>
<reference evidence="2 3" key="1">
    <citation type="submission" date="2018-06" db="EMBL/GenBank/DDBJ databases">
        <title>Sphaerisporangium craniellae sp. nov., isolated from a marine sponge in the South China Sea.</title>
        <authorList>
            <person name="Li L."/>
        </authorList>
    </citation>
    <scope>NUCLEOTIDE SEQUENCE [LARGE SCALE GENOMIC DNA]</scope>
    <source>
        <strain evidence="2 3">CCTCC AA 208026</strain>
    </source>
</reference>
<feature type="transmembrane region" description="Helical" evidence="1">
    <location>
        <begin position="28"/>
        <end position="45"/>
    </location>
</feature>
<evidence type="ECO:0000256" key="1">
    <source>
        <dbReference type="SAM" id="Phobius"/>
    </source>
</evidence>
<name>A0A367EXU5_9ACTN</name>
<comment type="caution">
    <text evidence="2">The sequence shown here is derived from an EMBL/GenBank/DDBJ whole genome shotgun (WGS) entry which is preliminary data.</text>
</comment>
<gene>
    <name evidence="2" type="ORF">DQ384_35110</name>
</gene>
<organism evidence="2 3">
    <name type="scientific">Sphaerisporangium album</name>
    <dbReference type="NCBI Taxonomy" id="509200"/>
    <lineage>
        <taxon>Bacteria</taxon>
        <taxon>Bacillati</taxon>
        <taxon>Actinomycetota</taxon>
        <taxon>Actinomycetes</taxon>
        <taxon>Streptosporangiales</taxon>
        <taxon>Streptosporangiaceae</taxon>
        <taxon>Sphaerisporangium</taxon>
    </lineage>
</organism>
<accession>A0A367EXU5</accession>
<keyword evidence="3" id="KW-1185">Reference proteome</keyword>
<dbReference type="EMBL" id="QOIL01000027">
    <property type="protein sequence ID" value="RCG22821.1"/>
    <property type="molecule type" value="Genomic_DNA"/>
</dbReference>
<keyword evidence="1" id="KW-1133">Transmembrane helix</keyword>
<dbReference type="Proteomes" id="UP000253094">
    <property type="component" value="Unassembled WGS sequence"/>
</dbReference>
<dbReference type="OrthoDB" id="3873606at2"/>
<dbReference type="AlphaFoldDB" id="A0A367EXU5"/>